<dbReference type="Proteomes" id="UP000319383">
    <property type="component" value="Chromosome"/>
</dbReference>
<dbReference type="RefSeq" id="WP_197534756.1">
    <property type="nucleotide sequence ID" value="NZ_CAXBED010000028.1"/>
</dbReference>
<protein>
    <submittedName>
        <fullName evidence="3">Stress responsive A/B Barrel Domain protein</fullName>
    </submittedName>
</protein>
<reference evidence="3 4" key="1">
    <citation type="submission" date="2019-02" db="EMBL/GenBank/DDBJ databases">
        <title>Deep-cultivation of Planctomycetes and their phenomic and genomic characterization uncovers novel biology.</title>
        <authorList>
            <person name="Wiegand S."/>
            <person name="Jogler M."/>
            <person name="Boedeker C."/>
            <person name="Pinto D."/>
            <person name="Vollmers J."/>
            <person name="Rivas-Marin E."/>
            <person name="Kohn T."/>
            <person name="Peeters S.H."/>
            <person name="Heuer A."/>
            <person name="Rast P."/>
            <person name="Oberbeckmann S."/>
            <person name="Bunk B."/>
            <person name="Jeske O."/>
            <person name="Meyerdierks A."/>
            <person name="Storesund J.E."/>
            <person name="Kallscheuer N."/>
            <person name="Luecker S."/>
            <person name="Lage O.M."/>
            <person name="Pohl T."/>
            <person name="Merkel B.J."/>
            <person name="Hornburger P."/>
            <person name="Mueller R.-W."/>
            <person name="Bruemmer F."/>
            <person name="Labrenz M."/>
            <person name="Spormann A.M."/>
            <person name="Op den Camp H."/>
            <person name="Overmann J."/>
            <person name="Amann R."/>
            <person name="Jetten M.S.M."/>
            <person name="Mascher T."/>
            <person name="Medema M.H."/>
            <person name="Devos D.P."/>
            <person name="Kaster A.-K."/>
            <person name="Ovreas L."/>
            <person name="Rohde M."/>
            <person name="Galperin M.Y."/>
            <person name="Jogler C."/>
        </authorList>
    </citation>
    <scope>NUCLEOTIDE SEQUENCE [LARGE SCALE GENOMIC DNA]</scope>
    <source>
        <strain evidence="3 4">Mal52</strain>
    </source>
</reference>
<dbReference type="InterPro" id="IPR011008">
    <property type="entry name" value="Dimeric_a/b-barrel"/>
</dbReference>
<keyword evidence="4" id="KW-1185">Reference proteome</keyword>
<dbReference type="AlphaFoldDB" id="A0A517ZLI0"/>
<dbReference type="SUPFAM" id="SSF54909">
    <property type="entry name" value="Dimeric alpha+beta barrel"/>
    <property type="match status" value="1"/>
</dbReference>
<dbReference type="Pfam" id="PF07876">
    <property type="entry name" value="Dabb"/>
    <property type="match status" value="1"/>
</dbReference>
<evidence type="ECO:0000259" key="2">
    <source>
        <dbReference type="PROSITE" id="PS51502"/>
    </source>
</evidence>
<evidence type="ECO:0000313" key="3">
    <source>
        <dbReference type="EMBL" id="QDU43328.1"/>
    </source>
</evidence>
<gene>
    <name evidence="3" type="ORF">Mal52_18000</name>
</gene>
<dbReference type="Gene3D" id="3.30.70.100">
    <property type="match status" value="1"/>
</dbReference>
<dbReference type="PANTHER" id="PTHR33178">
    <property type="match status" value="1"/>
</dbReference>
<dbReference type="SMART" id="SM00886">
    <property type="entry name" value="Dabb"/>
    <property type="match status" value="1"/>
</dbReference>
<sequence length="104" mass="11481">MSAVQHMVLVQFKPDVSDELISGIYRQLAELQTLIPGITGFSGGPYASPEGLNGDYTHGFLVTFESPAARDIYLPHPEHERVKAAILPHVVAVVAFDYEVRDWS</sequence>
<dbReference type="PANTHER" id="PTHR33178:SF10">
    <property type="entry name" value="STRESS-RESPONSE A_B BARREL DOMAIN-CONTAINING PROTEIN"/>
    <property type="match status" value="1"/>
</dbReference>
<evidence type="ECO:0000313" key="4">
    <source>
        <dbReference type="Proteomes" id="UP000319383"/>
    </source>
</evidence>
<proteinExistence type="predicted"/>
<accession>A0A517ZLI0</accession>
<comment type="subunit">
    <text evidence="1">Homodimer.</text>
</comment>
<dbReference type="PROSITE" id="PS51502">
    <property type="entry name" value="S_R_A_B_BARREL"/>
    <property type="match status" value="1"/>
</dbReference>
<name>A0A517ZLI0_9PLAN</name>
<feature type="domain" description="Stress-response A/B barrel" evidence="2">
    <location>
        <begin position="4"/>
        <end position="98"/>
    </location>
</feature>
<organism evidence="3 4">
    <name type="scientific">Symmachiella dynata</name>
    <dbReference type="NCBI Taxonomy" id="2527995"/>
    <lineage>
        <taxon>Bacteria</taxon>
        <taxon>Pseudomonadati</taxon>
        <taxon>Planctomycetota</taxon>
        <taxon>Planctomycetia</taxon>
        <taxon>Planctomycetales</taxon>
        <taxon>Planctomycetaceae</taxon>
        <taxon>Symmachiella</taxon>
    </lineage>
</organism>
<evidence type="ECO:0000256" key="1">
    <source>
        <dbReference type="ARBA" id="ARBA00011738"/>
    </source>
</evidence>
<dbReference type="KEGG" id="sdyn:Mal52_18000"/>
<dbReference type="InterPro" id="IPR044662">
    <property type="entry name" value="HS1/DABB1-like"/>
</dbReference>
<dbReference type="InterPro" id="IPR013097">
    <property type="entry name" value="Dabb"/>
</dbReference>
<dbReference type="EMBL" id="CP036276">
    <property type="protein sequence ID" value="QDU43328.1"/>
    <property type="molecule type" value="Genomic_DNA"/>
</dbReference>